<proteinExistence type="predicted"/>
<dbReference type="Pfam" id="PF00226">
    <property type="entry name" value="DnaJ"/>
    <property type="match status" value="1"/>
</dbReference>
<dbReference type="InterPro" id="IPR001623">
    <property type="entry name" value="DnaJ_domain"/>
</dbReference>
<accession>A0A6A6HPQ4</accession>
<dbReference type="EMBL" id="ML991772">
    <property type="protein sequence ID" value="KAF2239533.1"/>
    <property type="molecule type" value="Genomic_DNA"/>
</dbReference>
<evidence type="ECO:0000313" key="4">
    <source>
        <dbReference type="Proteomes" id="UP000800092"/>
    </source>
</evidence>
<gene>
    <name evidence="3" type="ORF">EV356DRAFT_528128</name>
</gene>
<evidence type="ECO:0000259" key="2">
    <source>
        <dbReference type="PROSITE" id="PS50076"/>
    </source>
</evidence>
<dbReference type="PRINTS" id="PR00625">
    <property type="entry name" value="JDOMAIN"/>
</dbReference>
<dbReference type="CDD" id="cd06257">
    <property type="entry name" value="DnaJ"/>
    <property type="match status" value="1"/>
</dbReference>
<dbReference type="OrthoDB" id="10250354at2759"/>
<dbReference type="SUPFAM" id="SSF46565">
    <property type="entry name" value="Chaperone J-domain"/>
    <property type="match status" value="1"/>
</dbReference>
<evidence type="ECO:0000313" key="3">
    <source>
        <dbReference type="EMBL" id="KAF2239533.1"/>
    </source>
</evidence>
<dbReference type="PROSITE" id="PS00636">
    <property type="entry name" value="DNAJ_1"/>
    <property type="match status" value="1"/>
</dbReference>
<organism evidence="3 4">
    <name type="scientific">Viridothelium virens</name>
    <name type="common">Speckled blister lichen</name>
    <name type="synonym">Trypethelium virens</name>
    <dbReference type="NCBI Taxonomy" id="1048519"/>
    <lineage>
        <taxon>Eukaryota</taxon>
        <taxon>Fungi</taxon>
        <taxon>Dikarya</taxon>
        <taxon>Ascomycota</taxon>
        <taxon>Pezizomycotina</taxon>
        <taxon>Dothideomycetes</taxon>
        <taxon>Dothideomycetes incertae sedis</taxon>
        <taxon>Trypetheliales</taxon>
        <taxon>Trypetheliaceae</taxon>
        <taxon>Viridothelium</taxon>
    </lineage>
</organism>
<dbReference type="InterPro" id="IPR036869">
    <property type="entry name" value="J_dom_sf"/>
</dbReference>
<reference evidence="3" key="1">
    <citation type="journal article" date="2020" name="Stud. Mycol.">
        <title>101 Dothideomycetes genomes: a test case for predicting lifestyles and emergence of pathogens.</title>
        <authorList>
            <person name="Haridas S."/>
            <person name="Albert R."/>
            <person name="Binder M."/>
            <person name="Bloem J."/>
            <person name="Labutti K."/>
            <person name="Salamov A."/>
            <person name="Andreopoulos B."/>
            <person name="Baker S."/>
            <person name="Barry K."/>
            <person name="Bills G."/>
            <person name="Bluhm B."/>
            <person name="Cannon C."/>
            <person name="Castanera R."/>
            <person name="Culley D."/>
            <person name="Daum C."/>
            <person name="Ezra D."/>
            <person name="Gonzalez J."/>
            <person name="Henrissat B."/>
            <person name="Kuo A."/>
            <person name="Liang C."/>
            <person name="Lipzen A."/>
            <person name="Lutzoni F."/>
            <person name="Magnuson J."/>
            <person name="Mondo S."/>
            <person name="Nolan M."/>
            <person name="Ohm R."/>
            <person name="Pangilinan J."/>
            <person name="Park H.-J."/>
            <person name="Ramirez L."/>
            <person name="Alfaro M."/>
            <person name="Sun H."/>
            <person name="Tritt A."/>
            <person name="Yoshinaga Y."/>
            <person name="Zwiers L.-H."/>
            <person name="Turgeon B."/>
            <person name="Goodwin S."/>
            <person name="Spatafora J."/>
            <person name="Crous P."/>
            <person name="Grigoriev I."/>
        </authorList>
    </citation>
    <scope>NUCLEOTIDE SEQUENCE</scope>
    <source>
        <strain evidence="3">Tuck. ex Michener</strain>
    </source>
</reference>
<dbReference type="InterPro" id="IPR050817">
    <property type="entry name" value="DjlA_DnaK_co-chaperone"/>
</dbReference>
<dbReference type="AlphaFoldDB" id="A0A6A6HPQ4"/>
<dbReference type="PROSITE" id="PS50076">
    <property type="entry name" value="DNAJ_2"/>
    <property type="match status" value="1"/>
</dbReference>
<sequence>MERNPPVSNQSNTQNLYEVLGLVPGASDTDIRAAYKHLILQYHPDKSQNEETSAHFHAIQEAYETLRDPIKRAAYDQKLASTADREPRPWGPQHGGSEHFVRTPQENPQPPGRSNWTQYEAIPIHSIGPIDFSGRSRRRVVTVDELLAPSARQVLAAQHRERLEAFTAEIRRIREIWRVQELLRAEAESGVGAGVPADASMAR</sequence>
<dbReference type="PANTHER" id="PTHR24074">
    <property type="entry name" value="CO-CHAPERONE PROTEIN DJLA"/>
    <property type="match status" value="1"/>
</dbReference>
<name>A0A6A6HPQ4_VIRVR</name>
<protein>
    <submittedName>
        <fullName evidence="3">DnaJ-domain-containing protein</fullName>
    </submittedName>
</protein>
<dbReference type="Gene3D" id="1.10.287.110">
    <property type="entry name" value="DnaJ domain"/>
    <property type="match status" value="1"/>
</dbReference>
<keyword evidence="4" id="KW-1185">Reference proteome</keyword>
<feature type="domain" description="J" evidence="2">
    <location>
        <begin position="15"/>
        <end position="79"/>
    </location>
</feature>
<dbReference type="InterPro" id="IPR018253">
    <property type="entry name" value="DnaJ_domain_CS"/>
</dbReference>
<feature type="region of interest" description="Disordered" evidence="1">
    <location>
        <begin position="78"/>
        <end position="113"/>
    </location>
</feature>
<dbReference type="Proteomes" id="UP000800092">
    <property type="component" value="Unassembled WGS sequence"/>
</dbReference>
<evidence type="ECO:0000256" key="1">
    <source>
        <dbReference type="SAM" id="MobiDB-lite"/>
    </source>
</evidence>
<dbReference type="SMART" id="SM00271">
    <property type="entry name" value="DnaJ"/>
    <property type="match status" value="1"/>
</dbReference>